<comment type="caution">
    <text evidence="3">The sequence shown here is derived from an EMBL/GenBank/DDBJ whole genome shotgun (WGS) entry which is preliminary data.</text>
</comment>
<evidence type="ECO:0000313" key="3">
    <source>
        <dbReference type="EMBL" id="HIX75192.1"/>
    </source>
</evidence>
<evidence type="ECO:0000256" key="1">
    <source>
        <dbReference type="SAM" id="Phobius"/>
    </source>
</evidence>
<name>A0A9D2BH14_9BACT</name>
<keyword evidence="1" id="KW-0812">Transmembrane</keyword>
<gene>
    <name evidence="3" type="ORF">H9977_09210</name>
</gene>
<keyword evidence="1" id="KW-0472">Membrane</keyword>
<keyword evidence="1" id="KW-1133">Transmembrane helix</keyword>
<proteinExistence type="predicted"/>
<evidence type="ECO:0000259" key="2">
    <source>
        <dbReference type="Pfam" id="PF19762"/>
    </source>
</evidence>
<dbReference type="AlphaFoldDB" id="A0A9D2BH14"/>
<feature type="transmembrane region" description="Helical" evidence="1">
    <location>
        <begin position="66"/>
        <end position="86"/>
    </location>
</feature>
<evidence type="ECO:0000313" key="4">
    <source>
        <dbReference type="Proteomes" id="UP000886740"/>
    </source>
</evidence>
<protein>
    <recommendedName>
        <fullName evidence="2">DUF6249 domain-containing protein</fullName>
    </recommendedName>
</protein>
<feature type="domain" description="DUF6249" evidence="2">
    <location>
        <begin position="10"/>
        <end position="116"/>
    </location>
</feature>
<dbReference type="Proteomes" id="UP000886740">
    <property type="component" value="Unassembled WGS sequence"/>
</dbReference>
<sequence>MDEEIIIPVLGILCAIALPLILVILSVYWTVTSKHKEKMAMIERGIAPDENAPELKPNRYSSLRNGLLMIGLAIGTIAGIFLARTMNEDYEMFLIIVAMIVVCGGIAFTSYFFISKKLMEQEEKNSIDRF</sequence>
<reference evidence="3" key="1">
    <citation type="journal article" date="2021" name="PeerJ">
        <title>Extensive microbial diversity within the chicken gut microbiome revealed by metagenomics and culture.</title>
        <authorList>
            <person name="Gilroy R."/>
            <person name="Ravi A."/>
            <person name="Getino M."/>
            <person name="Pursley I."/>
            <person name="Horton D.L."/>
            <person name="Alikhan N.F."/>
            <person name="Baker D."/>
            <person name="Gharbi K."/>
            <person name="Hall N."/>
            <person name="Watson M."/>
            <person name="Adriaenssens E.M."/>
            <person name="Foster-Nyarko E."/>
            <person name="Jarju S."/>
            <person name="Secka A."/>
            <person name="Antonio M."/>
            <person name="Oren A."/>
            <person name="Chaudhuri R.R."/>
            <person name="La Ragione R."/>
            <person name="Hildebrand F."/>
            <person name="Pallen M.J."/>
        </authorList>
    </citation>
    <scope>NUCLEOTIDE SEQUENCE</scope>
    <source>
        <strain evidence="3">ChiGjej6B6-14162</strain>
    </source>
</reference>
<organism evidence="3 4">
    <name type="scientific">Candidatus Parabacteroides intestinipullorum</name>
    <dbReference type="NCBI Taxonomy" id="2838723"/>
    <lineage>
        <taxon>Bacteria</taxon>
        <taxon>Pseudomonadati</taxon>
        <taxon>Bacteroidota</taxon>
        <taxon>Bacteroidia</taxon>
        <taxon>Bacteroidales</taxon>
        <taxon>Tannerellaceae</taxon>
        <taxon>Parabacteroides</taxon>
    </lineage>
</organism>
<dbReference type="Pfam" id="PF19762">
    <property type="entry name" value="DUF6249"/>
    <property type="match status" value="1"/>
</dbReference>
<dbReference type="InterPro" id="IPR046216">
    <property type="entry name" value="DUF6249"/>
</dbReference>
<feature type="transmembrane region" description="Helical" evidence="1">
    <location>
        <begin position="92"/>
        <end position="114"/>
    </location>
</feature>
<feature type="transmembrane region" description="Helical" evidence="1">
    <location>
        <begin position="6"/>
        <end position="31"/>
    </location>
</feature>
<reference evidence="3" key="2">
    <citation type="submission" date="2021-04" db="EMBL/GenBank/DDBJ databases">
        <authorList>
            <person name="Gilroy R."/>
        </authorList>
    </citation>
    <scope>NUCLEOTIDE SEQUENCE</scope>
    <source>
        <strain evidence="3">ChiGjej6B6-14162</strain>
    </source>
</reference>
<accession>A0A9D2BH14</accession>
<dbReference type="EMBL" id="DXEL01000061">
    <property type="protein sequence ID" value="HIX75192.1"/>
    <property type="molecule type" value="Genomic_DNA"/>
</dbReference>